<sequence length="399" mass="42163">MALWLNFTRGLAFAVTAVAVAITGGLAEAQTRTVRNTQGPAEVPPASYSADQYIDSQGCLFIRAGFGDTTRWVPRVNRDRTVVCGQTPSRRPVTTTAVSEPVTPATTAAPTATAAPVPVETVKPVIRRQPAAAAPRQIVEPAPRRAPVRQPSTAPARVATAPRPAAPRPAAPRPVHQAVAPHQAVIPLPVGCGASDLSARYLRNTPACAAALRVTTPTSRVTIPTGVATPNIDTTPAIPRRAVRSSLRGQTVVAVTPPAHAVRVNPNAPSPNRATARGAAPVTTGCAGASELSSRYLRRATRCGGDKNWSLDGRRSSSVETATTVTSASTRNGRRTVIVPAARTTFDVSHPPKGYRAAWRDGRLNPNRGPRTLEGDYQSQGIWTNETPRRLRPIILVTQ</sequence>
<dbReference type="STRING" id="188906.SAMN04488526_1971"/>
<proteinExistence type="predicted"/>
<reference evidence="2 3" key="1">
    <citation type="submission" date="2016-10" db="EMBL/GenBank/DDBJ databases">
        <authorList>
            <person name="de Groot N.N."/>
        </authorList>
    </citation>
    <scope>NUCLEOTIDE SEQUENCE [LARGE SCALE GENOMIC DNA]</scope>
    <source>
        <strain evidence="2 3">DSM 14858</strain>
    </source>
</reference>
<name>A0A1H7MLQ2_9RHOB</name>
<feature type="region of interest" description="Disordered" evidence="1">
    <location>
        <begin position="130"/>
        <end position="173"/>
    </location>
</feature>
<dbReference type="OrthoDB" id="7843142at2"/>
<organism evidence="2 3">
    <name type="scientific">Jannaschia helgolandensis</name>
    <dbReference type="NCBI Taxonomy" id="188906"/>
    <lineage>
        <taxon>Bacteria</taxon>
        <taxon>Pseudomonadati</taxon>
        <taxon>Pseudomonadota</taxon>
        <taxon>Alphaproteobacteria</taxon>
        <taxon>Rhodobacterales</taxon>
        <taxon>Roseobacteraceae</taxon>
        <taxon>Jannaschia</taxon>
    </lineage>
</organism>
<dbReference type="RefSeq" id="WP_139204691.1">
    <property type="nucleotide sequence ID" value="NZ_FNZQ01000003.1"/>
</dbReference>
<evidence type="ECO:0000313" key="3">
    <source>
        <dbReference type="Proteomes" id="UP000199283"/>
    </source>
</evidence>
<dbReference type="EMBL" id="FNZQ01000003">
    <property type="protein sequence ID" value="SEL11547.1"/>
    <property type="molecule type" value="Genomic_DNA"/>
</dbReference>
<gene>
    <name evidence="2" type="ORF">SAMN04488526_1971</name>
</gene>
<keyword evidence="3" id="KW-1185">Reference proteome</keyword>
<dbReference type="Proteomes" id="UP000199283">
    <property type="component" value="Unassembled WGS sequence"/>
</dbReference>
<feature type="compositionally biased region" description="Low complexity" evidence="1">
    <location>
        <begin position="154"/>
        <end position="163"/>
    </location>
</feature>
<evidence type="ECO:0000256" key="1">
    <source>
        <dbReference type="SAM" id="MobiDB-lite"/>
    </source>
</evidence>
<dbReference type="AlphaFoldDB" id="A0A1H7MLQ2"/>
<feature type="compositionally biased region" description="Low complexity" evidence="1">
    <location>
        <begin position="130"/>
        <end position="139"/>
    </location>
</feature>
<evidence type="ECO:0000313" key="2">
    <source>
        <dbReference type="EMBL" id="SEL11547.1"/>
    </source>
</evidence>
<protein>
    <submittedName>
        <fullName evidence="2">Uncharacterized protein</fullName>
    </submittedName>
</protein>
<accession>A0A1H7MLQ2</accession>